<evidence type="ECO:0000313" key="2">
    <source>
        <dbReference type="Proteomes" id="UP001234989"/>
    </source>
</evidence>
<name>A0AAF0ZFG2_SOLVR</name>
<dbReference type="GO" id="GO:0003676">
    <property type="term" value="F:nucleic acid binding"/>
    <property type="evidence" value="ECO:0007669"/>
    <property type="project" value="InterPro"/>
</dbReference>
<dbReference type="SUPFAM" id="SSF53098">
    <property type="entry name" value="Ribonuclease H-like"/>
    <property type="match status" value="1"/>
</dbReference>
<dbReference type="EMBL" id="CP133618">
    <property type="protein sequence ID" value="WMV37608.1"/>
    <property type="molecule type" value="Genomic_DNA"/>
</dbReference>
<protein>
    <recommendedName>
        <fullName evidence="3">Integrase catalytic domain-containing protein</fullName>
    </recommendedName>
</protein>
<dbReference type="Gene3D" id="3.30.420.10">
    <property type="entry name" value="Ribonuclease H-like superfamily/Ribonuclease H"/>
    <property type="match status" value="1"/>
</dbReference>
<dbReference type="Proteomes" id="UP001234989">
    <property type="component" value="Chromosome 7"/>
</dbReference>
<dbReference type="InterPro" id="IPR036397">
    <property type="entry name" value="RNaseH_sf"/>
</dbReference>
<reference evidence="1" key="1">
    <citation type="submission" date="2023-08" db="EMBL/GenBank/DDBJ databases">
        <title>A de novo genome assembly of Solanum verrucosum Schlechtendal, a Mexican diploid species geographically isolated from the other diploid A-genome species in potato relatives.</title>
        <authorList>
            <person name="Hosaka K."/>
        </authorList>
    </citation>
    <scope>NUCLEOTIDE SEQUENCE</scope>
    <source>
        <tissue evidence="1">Young leaves</tissue>
    </source>
</reference>
<dbReference type="AlphaFoldDB" id="A0AAF0ZFG2"/>
<accession>A0AAF0ZFG2</accession>
<evidence type="ECO:0008006" key="3">
    <source>
        <dbReference type="Google" id="ProtNLM"/>
    </source>
</evidence>
<sequence>MGSVAHIDDEKKGLVREVHRIARLGVQLVDSTKGSVMVHNGSESSFVMDVKSKQDLDPILVKLKESVLKKSVEPFSQEGYGVLMYQGRLCVVDVGLLRTRRQHDSIWVIINRMTKLAYFIPVKVSHSAEDYAKVYISEIVKLHGVPLSIISDRSTIQTL</sequence>
<keyword evidence="2" id="KW-1185">Reference proteome</keyword>
<dbReference type="InterPro" id="IPR012337">
    <property type="entry name" value="RNaseH-like_sf"/>
</dbReference>
<evidence type="ECO:0000313" key="1">
    <source>
        <dbReference type="EMBL" id="WMV37608.1"/>
    </source>
</evidence>
<dbReference type="PANTHER" id="PTHR45835:SF91">
    <property type="entry name" value="RETROTRANSPOSON, TY3-GYPSY SUBCLASS-LIKE PROTEIN"/>
    <property type="match status" value="1"/>
</dbReference>
<organism evidence="1 2">
    <name type="scientific">Solanum verrucosum</name>
    <dbReference type="NCBI Taxonomy" id="315347"/>
    <lineage>
        <taxon>Eukaryota</taxon>
        <taxon>Viridiplantae</taxon>
        <taxon>Streptophyta</taxon>
        <taxon>Embryophyta</taxon>
        <taxon>Tracheophyta</taxon>
        <taxon>Spermatophyta</taxon>
        <taxon>Magnoliopsida</taxon>
        <taxon>eudicotyledons</taxon>
        <taxon>Gunneridae</taxon>
        <taxon>Pentapetalae</taxon>
        <taxon>asterids</taxon>
        <taxon>lamiids</taxon>
        <taxon>Solanales</taxon>
        <taxon>Solanaceae</taxon>
        <taxon>Solanoideae</taxon>
        <taxon>Solaneae</taxon>
        <taxon>Solanum</taxon>
    </lineage>
</organism>
<gene>
    <name evidence="1" type="ORF">MTR67_030993</name>
</gene>
<proteinExistence type="predicted"/>
<dbReference type="PANTHER" id="PTHR45835">
    <property type="entry name" value="YALI0A06105P"/>
    <property type="match status" value="1"/>
</dbReference>